<dbReference type="GO" id="GO:0043916">
    <property type="term" value="F:DNA-7-methylguanine glycosylase activity"/>
    <property type="evidence" value="ECO:0007669"/>
    <property type="project" value="TreeGrafter"/>
</dbReference>
<dbReference type="eggNOG" id="COG0122">
    <property type="taxonomic scope" value="Bacteria"/>
</dbReference>
<name>A4ABI1_9GAMM</name>
<evidence type="ECO:0000313" key="7">
    <source>
        <dbReference type="Proteomes" id="UP000019205"/>
    </source>
</evidence>
<gene>
    <name evidence="6" type="ORF">KT71_06919</name>
</gene>
<keyword evidence="7" id="KW-1185">Reference proteome</keyword>
<dbReference type="SUPFAM" id="SSF48150">
    <property type="entry name" value="DNA-glycosylase"/>
    <property type="match status" value="1"/>
</dbReference>
<dbReference type="RefSeq" id="WP_008293807.1">
    <property type="nucleotide sequence ID" value="NZ_CM002299.1"/>
</dbReference>
<dbReference type="AlphaFoldDB" id="A4ABI1"/>
<dbReference type="HOGENOM" id="CLU_000445_72_5_6"/>
<dbReference type="PANTHER" id="PTHR43003">
    <property type="entry name" value="DNA-3-METHYLADENINE GLYCOSYLASE"/>
    <property type="match status" value="1"/>
</dbReference>
<keyword evidence="3" id="KW-0227">DNA damage</keyword>
<evidence type="ECO:0000256" key="2">
    <source>
        <dbReference type="ARBA" id="ARBA00012000"/>
    </source>
</evidence>
<dbReference type="GO" id="GO:0006285">
    <property type="term" value="P:base-excision repair, AP site formation"/>
    <property type="evidence" value="ECO:0007669"/>
    <property type="project" value="TreeGrafter"/>
</dbReference>
<dbReference type="CDD" id="cd00056">
    <property type="entry name" value="ENDO3c"/>
    <property type="match status" value="1"/>
</dbReference>
<dbReference type="Proteomes" id="UP000019205">
    <property type="component" value="Chromosome"/>
</dbReference>
<dbReference type="Pfam" id="PF00730">
    <property type="entry name" value="HhH-GPD"/>
    <property type="match status" value="1"/>
</dbReference>
<dbReference type="OrthoDB" id="9811249at2"/>
<dbReference type="GO" id="GO:0005737">
    <property type="term" value="C:cytoplasm"/>
    <property type="evidence" value="ECO:0007669"/>
    <property type="project" value="TreeGrafter"/>
</dbReference>
<organism evidence="6 7">
    <name type="scientific">Congregibacter litoralis KT71</name>
    <dbReference type="NCBI Taxonomy" id="314285"/>
    <lineage>
        <taxon>Bacteria</taxon>
        <taxon>Pseudomonadati</taxon>
        <taxon>Pseudomonadota</taxon>
        <taxon>Gammaproteobacteria</taxon>
        <taxon>Cellvibrionales</taxon>
        <taxon>Halieaceae</taxon>
        <taxon>Congregibacter</taxon>
    </lineage>
</organism>
<evidence type="ECO:0000256" key="4">
    <source>
        <dbReference type="ARBA" id="ARBA00023204"/>
    </source>
</evidence>
<evidence type="ECO:0000313" key="6">
    <source>
        <dbReference type="EMBL" id="EAQ96735.1"/>
    </source>
</evidence>
<sequence>MARLTHASYAEAVETLIAGDRDLARVVARHGPPKLLSRPPGFPTLVYIIFEQQVSLASAKSTYDKVAALLPEFTAEAYLQLSDEALRAAGVSRQKARYTRLVAEATIAGDLPIHALGRKPDEEVRTLLTAITGIGNWTADVYLMLALRRPDLWPVGDLALVKAATAIKSRPHKPDKLWLENLGERYRPYRSVATGIFWRHYLHS</sequence>
<dbReference type="GO" id="GO:0006307">
    <property type="term" value="P:DNA alkylation repair"/>
    <property type="evidence" value="ECO:0007669"/>
    <property type="project" value="TreeGrafter"/>
</dbReference>
<evidence type="ECO:0000256" key="3">
    <source>
        <dbReference type="ARBA" id="ARBA00022763"/>
    </source>
</evidence>
<dbReference type="STRING" id="314285.KT71_06919"/>
<evidence type="ECO:0000256" key="1">
    <source>
        <dbReference type="ARBA" id="ARBA00000086"/>
    </source>
</evidence>
<proteinExistence type="predicted"/>
<dbReference type="InterPro" id="IPR011257">
    <property type="entry name" value="DNA_glycosylase"/>
</dbReference>
<dbReference type="EMBL" id="AAOA02000004">
    <property type="protein sequence ID" value="EAQ96735.1"/>
    <property type="molecule type" value="Genomic_DNA"/>
</dbReference>
<dbReference type="Gene3D" id="1.10.340.30">
    <property type="entry name" value="Hypothetical protein, domain 2"/>
    <property type="match status" value="1"/>
</dbReference>
<dbReference type="GO" id="GO:0008725">
    <property type="term" value="F:DNA-3-methyladenine glycosylase activity"/>
    <property type="evidence" value="ECO:0007669"/>
    <property type="project" value="TreeGrafter"/>
</dbReference>
<reference evidence="6 7" key="2">
    <citation type="journal article" date="2009" name="PLoS ONE">
        <title>The photosynthetic apparatus and its regulation in the aerobic gammaproteobacterium Congregibacter litoralis gen. nov., sp. nov.</title>
        <authorList>
            <person name="Spring S."/>
            <person name="Lunsdorf H."/>
            <person name="Fuchs B.M."/>
            <person name="Tindall B.J."/>
        </authorList>
    </citation>
    <scope>NUCLEOTIDE SEQUENCE [LARGE SCALE GENOMIC DNA]</scope>
    <source>
        <strain evidence="6">KT71</strain>
    </source>
</reference>
<dbReference type="InterPro" id="IPR003265">
    <property type="entry name" value="HhH-GPD_domain"/>
</dbReference>
<evidence type="ECO:0000259" key="5">
    <source>
        <dbReference type="SMART" id="SM00478"/>
    </source>
</evidence>
<dbReference type="PANTHER" id="PTHR43003:SF5">
    <property type="entry name" value="DNA-3-METHYLADENINE GLYCOSYLASE"/>
    <property type="match status" value="1"/>
</dbReference>
<dbReference type="GO" id="GO:0032131">
    <property type="term" value="F:alkylated DNA binding"/>
    <property type="evidence" value="ECO:0007669"/>
    <property type="project" value="TreeGrafter"/>
</dbReference>
<dbReference type="EC" id="3.2.2.21" evidence="2"/>
<keyword evidence="6" id="KW-0326">Glycosidase</keyword>
<dbReference type="Gene3D" id="1.10.1670.40">
    <property type="match status" value="1"/>
</dbReference>
<dbReference type="InterPro" id="IPR051912">
    <property type="entry name" value="Alkylbase_DNA_Glycosylase/TA"/>
</dbReference>
<protein>
    <recommendedName>
        <fullName evidence="2">DNA-3-methyladenine glycosylase II</fullName>
        <ecNumber evidence="2">3.2.2.21</ecNumber>
    </recommendedName>
</protein>
<feature type="domain" description="HhH-GPD" evidence="5">
    <location>
        <begin position="57"/>
        <end position="201"/>
    </location>
</feature>
<keyword evidence="4" id="KW-0234">DNA repair</keyword>
<accession>A4ABI1</accession>
<comment type="catalytic activity">
    <reaction evidence="1">
        <text>Hydrolysis of alkylated DNA, releasing 3-methyladenine, 3-methylguanine, 7-methylguanine and 7-methyladenine.</text>
        <dbReference type="EC" id="3.2.2.21"/>
    </reaction>
</comment>
<reference evidence="6 7" key="1">
    <citation type="journal article" date="2007" name="Proc. Natl. Acad. Sci. U.S.A.">
        <title>Characterization of a marine gammaproteobacterium capable of aerobic anoxygenic photosynthesis.</title>
        <authorList>
            <person name="Fuchs B.M."/>
            <person name="Spring S."/>
            <person name="Teeling H."/>
            <person name="Quast C."/>
            <person name="Wulf J."/>
            <person name="Schattenhofer M."/>
            <person name="Yan S."/>
            <person name="Ferriera S."/>
            <person name="Johnson J."/>
            <person name="Glockner F.O."/>
            <person name="Amann R."/>
        </authorList>
    </citation>
    <scope>NUCLEOTIDE SEQUENCE [LARGE SCALE GENOMIC DNA]</scope>
    <source>
        <strain evidence="6">KT71</strain>
    </source>
</reference>
<dbReference type="GO" id="GO:0032993">
    <property type="term" value="C:protein-DNA complex"/>
    <property type="evidence" value="ECO:0007669"/>
    <property type="project" value="TreeGrafter"/>
</dbReference>
<dbReference type="SMART" id="SM00478">
    <property type="entry name" value="ENDO3c"/>
    <property type="match status" value="1"/>
</dbReference>
<comment type="caution">
    <text evidence="6">The sequence shown here is derived from an EMBL/GenBank/DDBJ whole genome shotgun (WGS) entry which is preliminary data.</text>
</comment>
<keyword evidence="6" id="KW-0378">Hydrolase</keyword>